<evidence type="ECO:0000256" key="1">
    <source>
        <dbReference type="SAM" id="SignalP"/>
    </source>
</evidence>
<evidence type="ECO:0000313" key="2">
    <source>
        <dbReference type="EMBL" id="BCA96695.1"/>
    </source>
</evidence>
<keyword evidence="1" id="KW-0732">Signal</keyword>
<feature type="chain" id="PRO_5026285686" evidence="1">
    <location>
        <begin position="23"/>
        <end position="127"/>
    </location>
</feature>
<dbReference type="RefSeq" id="WP_173237939.1">
    <property type="nucleotide sequence ID" value="NZ_AP022839.1"/>
</dbReference>
<name>A0A6F8T7N9_9GAMM</name>
<keyword evidence="3" id="KW-1185">Reference proteome</keyword>
<protein>
    <submittedName>
        <fullName evidence="2">Uncharacterized protein</fullName>
    </submittedName>
</protein>
<reference evidence="2" key="1">
    <citation type="journal article" date="2020" name="Microbiol. Resour. Announc.">
        <title>Complete Genome Sequence of Novel Psychrotolerant Legionella Strain TUM19329, Isolated from Antarctic Lake Sediment.</title>
        <authorList>
            <person name="Shimada S."/>
            <person name="Nakai R."/>
            <person name="Aoki K."/>
            <person name="Shimoeda N."/>
            <person name="Ohno G."/>
            <person name="Miyazaki Y."/>
            <person name="Kudoh S."/>
            <person name="Imura S."/>
            <person name="Watanabe K."/>
            <person name="Ishii Y."/>
            <person name="Tateda K."/>
        </authorList>
    </citation>
    <scope>NUCLEOTIDE SEQUENCE [LARGE SCALE GENOMIC DNA]</scope>
    <source>
        <strain evidence="2">TUM19329</strain>
    </source>
</reference>
<proteinExistence type="predicted"/>
<evidence type="ECO:0000313" key="3">
    <source>
        <dbReference type="Proteomes" id="UP000502894"/>
    </source>
</evidence>
<accession>A0A6F8T7N9</accession>
<gene>
    <name evidence="2" type="ORF">TUM19329_30560</name>
</gene>
<dbReference type="AlphaFoldDB" id="A0A6F8T7N9"/>
<dbReference type="KEGG" id="lant:TUM19329_30560"/>
<organism evidence="2 3">
    <name type="scientific">Legionella antarctica</name>
    <dbReference type="NCBI Taxonomy" id="2708020"/>
    <lineage>
        <taxon>Bacteria</taxon>
        <taxon>Pseudomonadati</taxon>
        <taxon>Pseudomonadota</taxon>
        <taxon>Gammaproteobacteria</taxon>
        <taxon>Legionellales</taxon>
        <taxon>Legionellaceae</taxon>
        <taxon>Legionella</taxon>
    </lineage>
</organism>
<sequence length="127" mass="13955">MRIIKLIALSFLITLPWQLALADATTAQALVKINICYDAADKIDPEFVKCSLKEIQKIPNPKGYKCRILSDDKRKSANGKIRIIFYTASGFMTYCTGTAGDKLMINSCASEQGKVVTPSDELIIAPP</sequence>
<dbReference type="EMBL" id="AP022839">
    <property type="protein sequence ID" value="BCA96695.1"/>
    <property type="molecule type" value="Genomic_DNA"/>
</dbReference>
<feature type="signal peptide" evidence="1">
    <location>
        <begin position="1"/>
        <end position="22"/>
    </location>
</feature>
<dbReference type="Proteomes" id="UP000502894">
    <property type="component" value="Chromosome"/>
</dbReference>